<proteinExistence type="predicted"/>
<keyword evidence="3" id="KW-1185">Reference proteome</keyword>
<evidence type="ECO:0000256" key="1">
    <source>
        <dbReference type="SAM" id="SignalP"/>
    </source>
</evidence>
<reference evidence="2" key="1">
    <citation type="journal article" date="2014" name="Int. J. Syst. Evol. Microbiol.">
        <title>Complete genome sequence of Corynebacterium casei LMG S-19264T (=DSM 44701T), isolated from a smear-ripened cheese.</title>
        <authorList>
            <consortium name="US DOE Joint Genome Institute (JGI-PGF)"/>
            <person name="Walter F."/>
            <person name="Albersmeier A."/>
            <person name="Kalinowski J."/>
            <person name="Ruckert C."/>
        </authorList>
    </citation>
    <scope>NUCLEOTIDE SEQUENCE</scope>
    <source>
        <strain evidence="2">KCTC 32513</strain>
    </source>
</reference>
<gene>
    <name evidence="2" type="ORF">GCM10009069_03630</name>
</gene>
<comment type="caution">
    <text evidence="2">The sequence shown here is derived from an EMBL/GenBank/DDBJ whole genome shotgun (WGS) entry which is preliminary data.</text>
</comment>
<feature type="chain" id="PRO_5035239177" evidence="1">
    <location>
        <begin position="21"/>
        <end position="168"/>
    </location>
</feature>
<name>A0A8J3CPZ5_9PROT</name>
<feature type="signal peptide" evidence="1">
    <location>
        <begin position="1"/>
        <end position="20"/>
    </location>
</feature>
<sequence>MLKLRYALILTAVYAGSAFAQNAPPNLPLYDPPMTPNLNGDFLPDPSQELPLGEDQLRAAFSDKTHRGTYNFKRPNIDSFAFMETTKSDGTTRHTHGDKVDVGTWKIMANVICFHYTNWDGGTHDACFNVFQKGNCYYHYGLRSGFGGAFTARSVHADETPECEPPSV</sequence>
<protein>
    <submittedName>
        <fullName evidence="2">Uncharacterized protein</fullName>
    </submittedName>
</protein>
<organism evidence="2 3">
    <name type="scientific">Algimonas arctica</name>
    <dbReference type="NCBI Taxonomy" id="1479486"/>
    <lineage>
        <taxon>Bacteria</taxon>
        <taxon>Pseudomonadati</taxon>
        <taxon>Pseudomonadota</taxon>
        <taxon>Alphaproteobacteria</taxon>
        <taxon>Maricaulales</taxon>
        <taxon>Robiginitomaculaceae</taxon>
        <taxon>Algimonas</taxon>
    </lineage>
</organism>
<accession>A0A8J3CPZ5</accession>
<dbReference type="Proteomes" id="UP000634004">
    <property type="component" value="Unassembled WGS sequence"/>
</dbReference>
<dbReference type="EMBL" id="BMZH01000001">
    <property type="protein sequence ID" value="GHA83604.1"/>
    <property type="molecule type" value="Genomic_DNA"/>
</dbReference>
<dbReference type="AlphaFoldDB" id="A0A8J3CPZ5"/>
<evidence type="ECO:0000313" key="2">
    <source>
        <dbReference type="EMBL" id="GHA83604.1"/>
    </source>
</evidence>
<dbReference type="RefSeq" id="WP_189494802.1">
    <property type="nucleotide sequence ID" value="NZ_BMZH01000001.1"/>
</dbReference>
<evidence type="ECO:0000313" key="3">
    <source>
        <dbReference type="Proteomes" id="UP000634004"/>
    </source>
</evidence>
<reference evidence="2" key="2">
    <citation type="submission" date="2020-09" db="EMBL/GenBank/DDBJ databases">
        <authorList>
            <person name="Sun Q."/>
            <person name="Kim S."/>
        </authorList>
    </citation>
    <scope>NUCLEOTIDE SEQUENCE</scope>
    <source>
        <strain evidence="2">KCTC 32513</strain>
    </source>
</reference>
<keyword evidence="1" id="KW-0732">Signal</keyword>